<name>A0ACC3DTF1_9PEZI</name>
<organism evidence="1 2">
    <name type="scientific">Coniosporium uncinatum</name>
    <dbReference type="NCBI Taxonomy" id="93489"/>
    <lineage>
        <taxon>Eukaryota</taxon>
        <taxon>Fungi</taxon>
        <taxon>Dikarya</taxon>
        <taxon>Ascomycota</taxon>
        <taxon>Pezizomycotina</taxon>
        <taxon>Dothideomycetes</taxon>
        <taxon>Dothideomycetes incertae sedis</taxon>
        <taxon>Coniosporium</taxon>
    </lineage>
</organism>
<evidence type="ECO:0000313" key="2">
    <source>
        <dbReference type="Proteomes" id="UP001186974"/>
    </source>
</evidence>
<dbReference type="EMBL" id="JAWDJW010000840">
    <property type="protein sequence ID" value="KAK3079930.1"/>
    <property type="molecule type" value="Genomic_DNA"/>
</dbReference>
<reference evidence="1" key="1">
    <citation type="submission" date="2024-09" db="EMBL/GenBank/DDBJ databases">
        <title>Black Yeasts Isolated from many extreme environments.</title>
        <authorList>
            <person name="Coleine C."/>
            <person name="Stajich J.E."/>
            <person name="Selbmann L."/>
        </authorList>
    </citation>
    <scope>NUCLEOTIDE SEQUENCE</scope>
    <source>
        <strain evidence="1">CCFEE 5737</strain>
    </source>
</reference>
<accession>A0ACC3DTF1</accession>
<sequence length="412" mass="46594">MEDWCGYSPNQNQIRQREATMRQSMLEKEHDYNQRIVTAAMEIEKRDLRTSALGAMATLCGGPVSLKTDSGVNLSFDVARMLSWIDAIFETPSDRTHAIGRRALKNLIIHNKEHVYLLHRAIEMCYMAKSSKSLESYFEVVVQVLTERDDFAPHFSRILSAGLYTLGNESNDLRVKSARLLRTLEERQHKSSKLQDLDVSVSDKTIAVYKLAQFEISRRLAKQHTELAFHVFSEFSKYFTNLLPDHQRNMVAAMLPWIQTIELQLDPNGGPTANSYMLLVNLFEITIRCGTALHNEIQALWQALATGPHAGNVRLVLDFIISLCLEKREQNFVDYAKQIVVYLSSTPAGAKVIEFLLLQITPKAMVAEKREPSSIPPEAAKFPHLANLDMVLPIGTMGGNKVSVLERFCNRG</sequence>
<proteinExistence type="predicted"/>
<gene>
    <name evidence="1" type="ORF">LTS18_003566</name>
</gene>
<protein>
    <submittedName>
        <fullName evidence="1">Uncharacterized protein</fullName>
    </submittedName>
</protein>
<dbReference type="Proteomes" id="UP001186974">
    <property type="component" value="Unassembled WGS sequence"/>
</dbReference>
<evidence type="ECO:0000313" key="1">
    <source>
        <dbReference type="EMBL" id="KAK3079930.1"/>
    </source>
</evidence>
<comment type="caution">
    <text evidence="1">The sequence shown here is derived from an EMBL/GenBank/DDBJ whole genome shotgun (WGS) entry which is preliminary data.</text>
</comment>
<keyword evidence="2" id="KW-1185">Reference proteome</keyword>